<feature type="compositionally biased region" description="Polar residues" evidence="9">
    <location>
        <begin position="1"/>
        <end position="18"/>
    </location>
</feature>
<keyword evidence="13" id="KW-1185">Reference proteome</keyword>
<dbReference type="VEuPathDB" id="VectorBase:SCAU009618"/>
<evidence type="ECO:0000313" key="13">
    <source>
        <dbReference type="Proteomes" id="UP000095300"/>
    </source>
</evidence>
<dbReference type="GO" id="GO:0015031">
    <property type="term" value="P:protein transport"/>
    <property type="evidence" value="ECO:0007669"/>
    <property type="project" value="UniProtKB-KW"/>
</dbReference>
<dbReference type="Pfam" id="PF07928">
    <property type="entry name" value="Vps54"/>
    <property type="match status" value="1"/>
</dbReference>
<evidence type="ECO:0000256" key="8">
    <source>
        <dbReference type="ARBA" id="ARBA00023054"/>
    </source>
</evidence>
<dbReference type="GO" id="GO:0006896">
    <property type="term" value="P:Golgi to vacuole transport"/>
    <property type="evidence" value="ECO:0007669"/>
    <property type="project" value="TreeGrafter"/>
</dbReference>
<dbReference type="KEGG" id="scac:106085072"/>
<dbReference type="Gene3D" id="1.20.1280.130">
    <property type="match status" value="1"/>
</dbReference>
<dbReference type="STRING" id="35570.A0A1I8PN64"/>
<dbReference type="Proteomes" id="UP000095300">
    <property type="component" value="Unassembled WGS sequence"/>
</dbReference>
<keyword evidence="5" id="KW-0597">Phosphoprotein</keyword>
<name>A0A1I8PN64_STOCA</name>
<dbReference type="AlphaFoldDB" id="A0A1I8PN64"/>
<feature type="region of interest" description="Disordered" evidence="9">
    <location>
        <begin position="1"/>
        <end position="21"/>
    </location>
</feature>
<protein>
    <recommendedName>
        <fullName evidence="3">Vacuolar protein sorting-associated protein 54</fullName>
    </recommendedName>
</protein>
<proteinExistence type="inferred from homology"/>
<organism evidence="12 13">
    <name type="scientific">Stomoxys calcitrans</name>
    <name type="common">Stable fly</name>
    <name type="synonym">Conops calcitrans</name>
    <dbReference type="NCBI Taxonomy" id="35570"/>
    <lineage>
        <taxon>Eukaryota</taxon>
        <taxon>Metazoa</taxon>
        <taxon>Ecdysozoa</taxon>
        <taxon>Arthropoda</taxon>
        <taxon>Hexapoda</taxon>
        <taxon>Insecta</taxon>
        <taxon>Pterygota</taxon>
        <taxon>Neoptera</taxon>
        <taxon>Endopterygota</taxon>
        <taxon>Diptera</taxon>
        <taxon>Brachycera</taxon>
        <taxon>Muscomorpha</taxon>
        <taxon>Muscoidea</taxon>
        <taxon>Muscidae</taxon>
        <taxon>Stomoxys</taxon>
    </lineage>
</organism>
<dbReference type="PANTHER" id="PTHR12965:SF0">
    <property type="entry name" value="VACUOLAR PROTEIN SORTING-ASSOCIATED PROTEIN 54"/>
    <property type="match status" value="1"/>
</dbReference>
<comment type="similarity">
    <text evidence="2">Belongs to the VPS54 family.</text>
</comment>
<evidence type="ECO:0000256" key="9">
    <source>
        <dbReference type="SAM" id="MobiDB-lite"/>
    </source>
</evidence>
<evidence type="ECO:0000259" key="10">
    <source>
        <dbReference type="Pfam" id="PF07928"/>
    </source>
</evidence>
<dbReference type="OrthoDB" id="10259024at2759"/>
<evidence type="ECO:0000256" key="5">
    <source>
        <dbReference type="ARBA" id="ARBA00022553"/>
    </source>
</evidence>
<evidence type="ECO:0000256" key="1">
    <source>
        <dbReference type="ARBA" id="ARBA00004601"/>
    </source>
</evidence>
<evidence type="ECO:0000256" key="6">
    <source>
        <dbReference type="ARBA" id="ARBA00022927"/>
    </source>
</evidence>
<dbReference type="EnsemblMetazoa" id="SCAU009618-RA">
    <property type="protein sequence ID" value="SCAU009618-PA"/>
    <property type="gene ID" value="SCAU009618"/>
</dbReference>
<comment type="subcellular location">
    <subcellularLocation>
        <location evidence="1">Golgi apparatus</location>
        <location evidence="1">trans-Golgi network</location>
    </subcellularLocation>
</comment>
<evidence type="ECO:0000256" key="3">
    <source>
        <dbReference type="ARBA" id="ARBA00017665"/>
    </source>
</evidence>
<sequence length="978" mass="108666">MATVQHSQTLARKTSLTNIEKPEKSTLNSLLPANNVVVHAKSSAASPAVEAVNNAHNSWESCYYCPRENFKAVNEFVKHLRERHCTREGGSFVCRYGFNGVCPSLPLDGVSDRDYDAHVAKYHVNQQTREMPPEWSVFSAAQNLPAVLNDPSRGKQSNLFTKKWGVDFVERNHVPASPRIPEVTMNDFEKYMGKIGKRYKRHERLNSQQQAMTLEEASAAAVASKGTSGTLHSTATSQEINLSEIPEIFLKENLNLQHAPTFGQVFPNVMQSPSGAERKRTGRLLQEQLSHYLDIVEVKIAQQVAQKSAAFFHAMTSQDAIMCEMQEAAKRVKALRSSLGSLNETVVIDTFRVLRYAQRRQNFEEVVDKLCLMATVHKTQPMLQLLLGTQDYVAALDLIGTTQEILTQELIGVHCFKHLPMQLNEMEKLIDKMLTTEFERYATTDLNRPLSDVLKETDSVCAEEDKLVCIVMGLLRMKNFSFVEAYKDEAIVTIKAIIKQLVIEFIATSDAEICLTGAGEEAQSLTVGEWIALLAKATVALLTVLQRIQAVTHIMRQTIDAAAGGSCKAGGDNAVNLIDSEAFLTASDQTHVHEKLDELLAAVCHYCHERCANLVSQQSLEKTVATTEELAQLSSLVEDFGQGCELICGVASVPLKVAVKVQASRFANRFHSERKQKLALLLDTERWRQVDIPNEFQKIIDRIGENKEFSAAAAISNGPVANGHVGAVTSVANPVLLVESKPYTLVASALLLVQMLCEYCRCAQRLPIVAGYLSRNVVDLLRTFNSRSCQLVIGAGALRVAGLKTITSTNLALVSRALQLVLWLLPKIKSHFQSLDATAVAGFDIIERDYQGHIKEIENKIYGIVSDRVAAQLDSWDARPPIPSQCFRNISRHLVKLHEAIAPILPELQIHAIYGIVHRNFKDKLRKKLLDLNILNNGGPQHGVVTSELTFYMETLRTLKALPAPELDDSIRESIWTF</sequence>
<feature type="domain" description="Vacuolar protein sorting-associated protein 54 C-terminal" evidence="10">
    <location>
        <begin position="741"/>
        <end position="868"/>
    </location>
</feature>
<gene>
    <name evidence="12" type="primary">106085072</name>
</gene>
<dbReference type="PANTHER" id="PTHR12965">
    <property type="entry name" value="VACUOLAR PROTEIN SORTING 54"/>
    <property type="match status" value="1"/>
</dbReference>
<keyword evidence="6" id="KW-0653">Protein transport</keyword>
<dbReference type="Gene3D" id="6.10.250.860">
    <property type="match status" value="1"/>
</dbReference>
<dbReference type="GO" id="GO:0005829">
    <property type="term" value="C:cytosol"/>
    <property type="evidence" value="ECO:0007669"/>
    <property type="project" value="GOC"/>
</dbReference>
<dbReference type="InterPro" id="IPR019515">
    <property type="entry name" value="VPS54_N"/>
</dbReference>
<dbReference type="GO" id="GO:0000938">
    <property type="term" value="C:GARP complex"/>
    <property type="evidence" value="ECO:0007669"/>
    <property type="project" value="InterPro"/>
</dbReference>
<evidence type="ECO:0000256" key="7">
    <source>
        <dbReference type="ARBA" id="ARBA00023034"/>
    </source>
</evidence>
<evidence type="ECO:0000256" key="2">
    <source>
        <dbReference type="ARBA" id="ARBA00009150"/>
    </source>
</evidence>
<reference evidence="12" key="1">
    <citation type="submission" date="2020-05" db="UniProtKB">
        <authorList>
            <consortium name="EnsemblMetazoa"/>
        </authorList>
    </citation>
    <scope>IDENTIFICATION</scope>
    <source>
        <strain evidence="12">USDA</strain>
    </source>
</reference>
<dbReference type="FunFam" id="1.20.1280.130:FF:000001">
    <property type="entry name" value="Vacuolar protein sorting-associated protein 54"/>
    <property type="match status" value="1"/>
</dbReference>
<dbReference type="InterPro" id="IPR039745">
    <property type="entry name" value="Vps54"/>
</dbReference>
<evidence type="ECO:0000259" key="11">
    <source>
        <dbReference type="Pfam" id="PF10475"/>
    </source>
</evidence>
<keyword evidence="4" id="KW-0813">Transport</keyword>
<accession>A0A1I8PN64</accession>
<feature type="domain" description="Vacuolar protein sorting-associated protein 54 N-terminal" evidence="11">
    <location>
        <begin position="287"/>
        <end position="441"/>
    </location>
</feature>
<keyword evidence="8" id="KW-0175">Coiled coil</keyword>
<dbReference type="GO" id="GO:0019905">
    <property type="term" value="F:syntaxin binding"/>
    <property type="evidence" value="ECO:0007669"/>
    <property type="project" value="TreeGrafter"/>
</dbReference>
<dbReference type="InterPro" id="IPR012501">
    <property type="entry name" value="Vps54_C"/>
</dbReference>
<evidence type="ECO:0000256" key="4">
    <source>
        <dbReference type="ARBA" id="ARBA00022448"/>
    </source>
</evidence>
<dbReference type="GO" id="GO:0042147">
    <property type="term" value="P:retrograde transport, endosome to Golgi"/>
    <property type="evidence" value="ECO:0007669"/>
    <property type="project" value="InterPro"/>
</dbReference>
<evidence type="ECO:0000313" key="12">
    <source>
        <dbReference type="EnsemblMetazoa" id="SCAU009618-PA"/>
    </source>
</evidence>
<dbReference type="Pfam" id="PF10475">
    <property type="entry name" value="Vps54_N"/>
    <property type="match status" value="1"/>
</dbReference>
<keyword evidence="7" id="KW-0333">Golgi apparatus</keyword>